<name>A0AA36CHN3_9BILA</name>
<comment type="similarity">
    <text evidence="2">Belongs to the nematode transthyretin-like family.</text>
</comment>
<keyword evidence="3" id="KW-0964">Secreted</keyword>
<dbReference type="InterPro" id="IPR001534">
    <property type="entry name" value="Transthyretin-like"/>
</dbReference>
<dbReference type="PANTHER" id="PTHR21700">
    <property type="entry name" value="TRANSTHYRETIN-LIKE FAMILY PROTEIN-RELATED"/>
    <property type="match status" value="1"/>
</dbReference>
<gene>
    <name evidence="5" type="ORF">MSPICULIGERA_LOCUS6989</name>
</gene>
<dbReference type="InterPro" id="IPR038479">
    <property type="entry name" value="Transthyretin-like_sf"/>
</dbReference>
<organism evidence="5 6">
    <name type="scientific">Mesorhabditis spiculigera</name>
    <dbReference type="NCBI Taxonomy" id="96644"/>
    <lineage>
        <taxon>Eukaryota</taxon>
        <taxon>Metazoa</taxon>
        <taxon>Ecdysozoa</taxon>
        <taxon>Nematoda</taxon>
        <taxon>Chromadorea</taxon>
        <taxon>Rhabditida</taxon>
        <taxon>Rhabditina</taxon>
        <taxon>Rhabditomorpha</taxon>
        <taxon>Rhabditoidea</taxon>
        <taxon>Rhabditidae</taxon>
        <taxon>Mesorhabditinae</taxon>
        <taxon>Mesorhabditis</taxon>
    </lineage>
</organism>
<comment type="subcellular location">
    <subcellularLocation>
        <location evidence="1">Secreted</location>
    </subcellularLocation>
</comment>
<dbReference type="Gene3D" id="2.60.40.3330">
    <property type="match status" value="1"/>
</dbReference>
<dbReference type="GO" id="GO:0005576">
    <property type="term" value="C:extracellular region"/>
    <property type="evidence" value="ECO:0007669"/>
    <property type="project" value="UniProtKB-SubCell"/>
</dbReference>
<dbReference type="Proteomes" id="UP001177023">
    <property type="component" value="Unassembled WGS sequence"/>
</dbReference>
<evidence type="ECO:0000256" key="2">
    <source>
        <dbReference type="ARBA" id="ARBA00010112"/>
    </source>
</evidence>
<evidence type="ECO:0000256" key="1">
    <source>
        <dbReference type="ARBA" id="ARBA00004613"/>
    </source>
</evidence>
<dbReference type="EMBL" id="CATQJA010001746">
    <property type="protein sequence ID" value="CAJ0568471.1"/>
    <property type="molecule type" value="Genomic_DNA"/>
</dbReference>
<evidence type="ECO:0000256" key="4">
    <source>
        <dbReference type="ARBA" id="ARBA00022729"/>
    </source>
</evidence>
<keyword evidence="6" id="KW-1185">Reference proteome</keyword>
<accession>A0AA36CHN3</accession>
<dbReference type="PANTHER" id="PTHR21700:SF3">
    <property type="entry name" value="TRANSTHYRETIN-LIKE PROTEIN 5"/>
    <property type="match status" value="1"/>
</dbReference>
<evidence type="ECO:0008006" key="7">
    <source>
        <dbReference type="Google" id="ProtNLM"/>
    </source>
</evidence>
<dbReference type="Pfam" id="PF01060">
    <property type="entry name" value="TTR-52"/>
    <property type="match status" value="1"/>
</dbReference>
<evidence type="ECO:0000256" key="3">
    <source>
        <dbReference type="ARBA" id="ARBA00022525"/>
    </source>
</evidence>
<evidence type="ECO:0000313" key="6">
    <source>
        <dbReference type="Proteomes" id="UP001177023"/>
    </source>
</evidence>
<keyword evidence="4" id="KW-0732">Signal</keyword>
<sequence length="132" mass="14575">MLGAGGQLFVLLFLFSSLDLALGGWQEVAVQGTILCDGVPFWGATVRLMERDLGNIIDLDDMYDETKSDPTGRFEFLSIEPYLRIEHKCVRGDAPCGAKINMQVPPEAINAPVFKLPLIELAKFPYTAVRCP</sequence>
<protein>
    <recommendedName>
        <fullName evidence="7">Transthyretin-like family protein</fullName>
    </recommendedName>
</protein>
<comment type="caution">
    <text evidence="5">The sequence shown here is derived from an EMBL/GenBank/DDBJ whole genome shotgun (WGS) entry which is preliminary data.</text>
</comment>
<evidence type="ECO:0000313" key="5">
    <source>
        <dbReference type="EMBL" id="CAJ0568471.1"/>
    </source>
</evidence>
<proteinExistence type="inferred from homology"/>
<dbReference type="GO" id="GO:0009986">
    <property type="term" value="C:cell surface"/>
    <property type="evidence" value="ECO:0007669"/>
    <property type="project" value="InterPro"/>
</dbReference>
<dbReference type="AlphaFoldDB" id="A0AA36CHN3"/>
<feature type="non-terminal residue" evidence="5">
    <location>
        <position position="1"/>
    </location>
</feature>
<reference evidence="5" key="1">
    <citation type="submission" date="2023-06" db="EMBL/GenBank/DDBJ databases">
        <authorList>
            <person name="Delattre M."/>
        </authorList>
    </citation>
    <scope>NUCLEOTIDE SEQUENCE</scope>
    <source>
        <strain evidence="5">AF72</strain>
    </source>
</reference>